<keyword evidence="2" id="KW-1185">Reference proteome</keyword>
<evidence type="ECO:0000313" key="2">
    <source>
        <dbReference type="Proteomes" id="UP001152320"/>
    </source>
</evidence>
<reference evidence="1" key="1">
    <citation type="submission" date="2021-10" db="EMBL/GenBank/DDBJ databases">
        <title>Tropical sea cucumber genome reveals ecological adaptation and Cuvierian tubules defense mechanism.</title>
        <authorList>
            <person name="Chen T."/>
        </authorList>
    </citation>
    <scope>NUCLEOTIDE SEQUENCE</scope>
    <source>
        <strain evidence="1">Nanhai2018</strain>
        <tissue evidence="1">Muscle</tissue>
    </source>
</reference>
<comment type="caution">
    <text evidence="1">The sequence shown here is derived from an EMBL/GenBank/DDBJ whole genome shotgun (WGS) entry which is preliminary data.</text>
</comment>
<evidence type="ECO:0000313" key="1">
    <source>
        <dbReference type="EMBL" id="KAJ8026935.1"/>
    </source>
</evidence>
<protein>
    <submittedName>
        <fullName evidence="1">Uncharacterized protein</fullName>
    </submittedName>
</protein>
<name>A0A9Q0YQW6_HOLLE</name>
<accession>A0A9Q0YQW6</accession>
<organism evidence="1 2">
    <name type="scientific">Holothuria leucospilota</name>
    <name type="common">Black long sea cucumber</name>
    <name type="synonym">Mertensiothuria leucospilota</name>
    <dbReference type="NCBI Taxonomy" id="206669"/>
    <lineage>
        <taxon>Eukaryota</taxon>
        <taxon>Metazoa</taxon>
        <taxon>Echinodermata</taxon>
        <taxon>Eleutherozoa</taxon>
        <taxon>Echinozoa</taxon>
        <taxon>Holothuroidea</taxon>
        <taxon>Aspidochirotacea</taxon>
        <taxon>Aspidochirotida</taxon>
        <taxon>Holothuriidae</taxon>
        <taxon>Holothuria</taxon>
    </lineage>
</organism>
<sequence>MNRLNLWYLLLSTRNALQHKKPCLTPTDRLLGSLPIKRSHISESKQLITTTKHFCIFSSLKTFGKAEHL</sequence>
<proteinExistence type="predicted"/>
<gene>
    <name evidence="1" type="ORF">HOLleu_31907</name>
</gene>
<dbReference type="AlphaFoldDB" id="A0A9Q0YQW6"/>
<dbReference type="EMBL" id="JAIZAY010000016">
    <property type="protein sequence ID" value="KAJ8026935.1"/>
    <property type="molecule type" value="Genomic_DNA"/>
</dbReference>
<dbReference type="Proteomes" id="UP001152320">
    <property type="component" value="Chromosome 16"/>
</dbReference>